<dbReference type="SUPFAM" id="SSF56019">
    <property type="entry name" value="The spindle assembly checkpoint protein mad2"/>
    <property type="match status" value="2"/>
</dbReference>
<proteinExistence type="predicted"/>
<keyword evidence="3" id="KW-1185">Reference proteome</keyword>
<dbReference type="PANTHER" id="PTHR11842:SF10">
    <property type="entry name" value="MITOTIC SPINDLE ASSEMBLY CHECKPOINT PROTEIN MAD2B"/>
    <property type="match status" value="1"/>
</dbReference>
<reference evidence="2" key="1">
    <citation type="submission" date="2019-08" db="EMBL/GenBank/DDBJ databases">
        <title>The genome of the North American firefly Photinus pyralis.</title>
        <authorList>
            <consortium name="Photinus pyralis genome working group"/>
            <person name="Fallon T.R."/>
            <person name="Sander Lower S.E."/>
            <person name="Weng J.-K."/>
        </authorList>
    </citation>
    <scope>NUCLEOTIDE SEQUENCE</scope>
    <source>
        <strain evidence="2">TRF0915ILg1</strain>
        <tissue evidence="2">Whole body</tissue>
    </source>
</reference>
<dbReference type="PANTHER" id="PTHR11842">
    <property type="entry name" value="MITOTIC SPINDLE ASSEMBLY CHECKPOINT PROTEIN MAD2"/>
    <property type="match status" value="1"/>
</dbReference>
<dbReference type="InterPro" id="IPR045091">
    <property type="entry name" value="Mad2-like"/>
</dbReference>
<name>A0A8K0DHZ4_IGNLU</name>
<dbReference type="EMBL" id="VTPC01000963">
    <property type="protein sequence ID" value="KAF2903651.1"/>
    <property type="molecule type" value="Genomic_DNA"/>
</dbReference>
<feature type="domain" description="HORMA" evidence="1">
    <location>
        <begin position="1"/>
        <end position="99"/>
    </location>
</feature>
<comment type="caution">
    <text evidence="2">The sequence shown here is derived from an EMBL/GenBank/DDBJ whole genome shotgun (WGS) entry which is preliminary data.</text>
</comment>
<evidence type="ECO:0000259" key="1">
    <source>
        <dbReference type="PROSITE" id="PS50815"/>
    </source>
</evidence>
<protein>
    <recommendedName>
        <fullName evidence="1">HORMA domain-containing protein</fullName>
    </recommendedName>
</protein>
<dbReference type="Gene3D" id="3.30.900.10">
    <property type="entry name" value="HORMA domain"/>
    <property type="match status" value="2"/>
</dbReference>
<gene>
    <name evidence="2" type="ORF">ILUMI_02538</name>
</gene>
<evidence type="ECO:0000313" key="2">
    <source>
        <dbReference type="EMBL" id="KAF2903651.1"/>
    </source>
</evidence>
<dbReference type="Pfam" id="PF02301">
    <property type="entry name" value="HORMA"/>
    <property type="match status" value="1"/>
</dbReference>
<dbReference type="PROSITE" id="PS50815">
    <property type="entry name" value="HORMA"/>
    <property type="match status" value="2"/>
</dbReference>
<evidence type="ECO:0000313" key="3">
    <source>
        <dbReference type="Proteomes" id="UP000801492"/>
    </source>
</evidence>
<sequence>MSEEKVEQWNFQVQHLDGGDKSKRKVQIGMLDVLRKLHIFNKILPKRIHLCSFGFLIYHQEDVICLPLELENQRLVASLQNYIEVGSHSTTTHKITLEVQYAREDDDRRKMILDESKLRIPPEITAAEQHKLVTRGELLLDLYKWIPQTTEEVIEPVDAVTELVYRATIAILHYRGVCHREYFKFDGELDDTFLYSLQNKETNDFILSALRNIEDCLRSKILQKIELLIINKNSEQIVEEWNFEVHHVDGKDKSKLEIRNEMLTILRKIRKCRSMFPKRIHLYSFGFLIYHQNCMICLPLELKNVDLKWILPPSNILLGSLSTSIHRITLVVRHTKDTKLKLKEAV</sequence>
<dbReference type="OrthoDB" id="1806at2759"/>
<dbReference type="Proteomes" id="UP000801492">
    <property type="component" value="Unassembled WGS sequence"/>
</dbReference>
<dbReference type="GO" id="GO:0016035">
    <property type="term" value="C:zeta DNA polymerase complex"/>
    <property type="evidence" value="ECO:0007669"/>
    <property type="project" value="TreeGrafter"/>
</dbReference>
<feature type="domain" description="HORMA" evidence="1">
    <location>
        <begin position="154"/>
        <end position="332"/>
    </location>
</feature>
<dbReference type="AlphaFoldDB" id="A0A8K0DHZ4"/>
<organism evidence="2 3">
    <name type="scientific">Ignelater luminosus</name>
    <name type="common">Cucubano</name>
    <name type="synonym">Pyrophorus luminosus</name>
    <dbReference type="NCBI Taxonomy" id="2038154"/>
    <lineage>
        <taxon>Eukaryota</taxon>
        <taxon>Metazoa</taxon>
        <taxon>Ecdysozoa</taxon>
        <taxon>Arthropoda</taxon>
        <taxon>Hexapoda</taxon>
        <taxon>Insecta</taxon>
        <taxon>Pterygota</taxon>
        <taxon>Neoptera</taxon>
        <taxon>Endopterygota</taxon>
        <taxon>Coleoptera</taxon>
        <taxon>Polyphaga</taxon>
        <taxon>Elateriformia</taxon>
        <taxon>Elateroidea</taxon>
        <taxon>Elateridae</taxon>
        <taxon>Agrypninae</taxon>
        <taxon>Pyrophorini</taxon>
        <taxon>Ignelater</taxon>
    </lineage>
</organism>
<dbReference type="InterPro" id="IPR003511">
    <property type="entry name" value="HORMA_dom"/>
</dbReference>
<accession>A0A8K0DHZ4</accession>
<dbReference type="InterPro" id="IPR036570">
    <property type="entry name" value="HORMA_dom_sf"/>
</dbReference>